<sequence>MLQLNEPIDPEELLISRNKEEHIEELIPLAVIESIPKLDIFEINAVFRRKRQVPPNPQININLNFGLPPGVDPSALPQNFQQVLQQLLNQLAQAIPQIVQQEIARQSPVVGIEGRPYGGKWKEKTDQSA</sequence>
<proteinExistence type="predicted"/>
<accession>A0A7C4ASR4</accession>
<reference evidence="1" key="1">
    <citation type="journal article" date="2020" name="mSystems">
        <title>Genome- and Community-Level Interaction Insights into Carbon Utilization and Element Cycling Functions of Hydrothermarchaeota in Hydrothermal Sediment.</title>
        <authorList>
            <person name="Zhou Z."/>
            <person name="Liu Y."/>
            <person name="Xu W."/>
            <person name="Pan J."/>
            <person name="Luo Z.H."/>
            <person name="Li M."/>
        </authorList>
    </citation>
    <scope>NUCLEOTIDE SEQUENCE [LARGE SCALE GENOMIC DNA]</scope>
    <source>
        <strain evidence="1">SpSt-769</strain>
    </source>
</reference>
<gene>
    <name evidence="1" type="ORF">ENV54_09040</name>
</gene>
<organism evidence="1">
    <name type="scientific">Desulfomonile tiedjei</name>
    <dbReference type="NCBI Taxonomy" id="2358"/>
    <lineage>
        <taxon>Bacteria</taxon>
        <taxon>Pseudomonadati</taxon>
        <taxon>Thermodesulfobacteriota</taxon>
        <taxon>Desulfomonilia</taxon>
        <taxon>Desulfomonilales</taxon>
        <taxon>Desulfomonilaceae</taxon>
        <taxon>Desulfomonile</taxon>
    </lineage>
</organism>
<name>A0A7C4ASR4_9BACT</name>
<protein>
    <submittedName>
        <fullName evidence="1">Uncharacterized protein</fullName>
    </submittedName>
</protein>
<dbReference type="EMBL" id="DTGT01000283">
    <property type="protein sequence ID" value="HGH61427.1"/>
    <property type="molecule type" value="Genomic_DNA"/>
</dbReference>
<evidence type="ECO:0000313" key="1">
    <source>
        <dbReference type="EMBL" id="HGH61427.1"/>
    </source>
</evidence>
<comment type="caution">
    <text evidence="1">The sequence shown here is derived from an EMBL/GenBank/DDBJ whole genome shotgun (WGS) entry which is preliminary data.</text>
</comment>
<dbReference type="AlphaFoldDB" id="A0A7C4ASR4"/>